<dbReference type="EMBL" id="QFPN01000001">
    <property type="protein sequence ID" value="PZQ18954.1"/>
    <property type="molecule type" value="Genomic_DNA"/>
</dbReference>
<evidence type="ECO:0000313" key="1">
    <source>
        <dbReference type="EMBL" id="PZQ18954.1"/>
    </source>
</evidence>
<protein>
    <submittedName>
        <fullName evidence="1">Uncharacterized protein</fullName>
    </submittedName>
</protein>
<sequence length="212" mass="22971">MAPARPVRGTVEALIRGDLSPAAQREAAAAYARQKLDEVKDHNRRATGREPPHRQVVDGRVGAALDTVNPNGGRIVFLFDVGPNDVLTFVAEQLVLHAPRKSGRFADSFRLYAGGRQIEAGAALPRADEYLVMSPLPYAGKLERGASDQAPDGFFHAVATLAARLYGDRFVVRFSYRGLGEFGLTPNASGGRGAPGERRARDRTPVIIVRDR</sequence>
<organism evidence="1 2">
    <name type="scientific">Ancylobacter novellus</name>
    <name type="common">Thiobacillus novellus</name>
    <dbReference type="NCBI Taxonomy" id="921"/>
    <lineage>
        <taxon>Bacteria</taxon>
        <taxon>Pseudomonadati</taxon>
        <taxon>Pseudomonadota</taxon>
        <taxon>Alphaproteobacteria</taxon>
        <taxon>Hyphomicrobiales</taxon>
        <taxon>Xanthobacteraceae</taxon>
        <taxon>Ancylobacter</taxon>
    </lineage>
</organism>
<comment type="caution">
    <text evidence="1">The sequence shown here is derived from an EMBL/GenBank/DDBJ whole genome shotgun (WGS) entry which is preliminary data.</text>
</comment>
<accession>A0A2W5KSP3</accession>
<dbReference type="Proteomes" id="UP000249577">
    <property type="component" value="Unassembled WGS sequence"/>
</dbReference>
<dbReference type="AlphaFoldDB" id="A0A2W5KSP3"/>
<proteinExistence type="predicted"/>
<name>A0A2W5KSP3_ANCNO</name>
<gene>
    <name evidence="1" type="ORF">DI565_00690</name>
</gene>
<reference evidence="1 2" key="1">
    <citation type="submission" date="2017-08" db="EMBL/GenBank/DDBJ databases">
        <title>Infants hospitalized years apart are colonized by the same room-sourced microbial strains.</title>
        <authorList>
            <person name="Brooks B."/>
            <person name="Olm M.R."/>
            <person name="Firek B.A."/>
            <person name="Baker R."/>
            <person name="Thomas B.C."/>
            <person name="Morowitz M.J."/>
            <person name="Banfield J.F."/>
        </authorList>
    </citation>
    <scope>NUCLEOTIDE SEQUENCE [LARGE SCALE GENOMIC DNA]</scope>
    <source>
        <strain evidence="1">S2_005_003_R2_43</strain>
    </source>
</reference>
<evidence type="ECO:0000313" key="2">
    <source>
        <dbReference type="Proteomes" id="UP000249577"/>
    </source>
</evidence>